<reference evidence="1 2" key="1">
    <citation type="submission" date="2017-05" db="EMBL/GenBank/DDBJ databases">
        <title>Vagococcus spp. assemblies.</title>
        <authorList>
            <person name="Gulvik C.A."/>
        </authorList>
    </citation>
    <scope>NUCLEOTIDE SEQUENCE [LARGE SCALE GENOMIC DNA]</scope>
    <source>
        <strain evidence="1 2">SS1994</strain>
    </source>
</reference>
<evidence type="ECO:0000313" key="1">
    <source>
        <dbReference type="EMBL" id="RST94784.1"/>
    </source>
</evidence>
<dbReference type="PANTHER" id="PTHR12526">
    <property type="entry name" value="GLYCOSYLTRANSFERASE"/>
    <property type="match status" value="1"/>
</dbReference>
<sequence>MKVAIISAFETYNNRIQDMAIYYETRGYQVTIVKSSFLHMSKEKYSKERQNEIIIDVPTYNKNLSIKRIYSHILFSKRVKEFIETNSFDLLHVIIPPNKLCKDLVRLKNKPKIIFDVMDFWPETLPIPYVNKIKLINRWSGMRNKYISNADYVITECKLFENELVKIGNVKNIETVYFTRNKLNSCEISKINQNDIHICYLGSINNIIDIKYIVSLITELNKYKKVHLHIIGDGEKKEQLLTMLVKNQINYQFYGKIYDIQDKQIILKKCHFGLNIMKQDIFVGLTMKSIDYFQFGLPVINNISYDTKDMVETYFAGVNVTEDINKSVNKILEVYNLEDLRKMQQGVELLFDEMFSIDNFTNKMDKILRELNYD</sequence>
<keyword evidence="2" id="KW-1185">Reference proteome</keyword>
<dbReference type="Pfam" id="PF13692">
    <property type="entry name" value="Glyco_trans_1_4"/>
    <property type="match status" value="1"/>
</dbReference>
<comment type="caution">
    <text evidence="1">The sequence shown here is derived from an EMBL/GenBank/DDBJ whole genome shotgun (WGS) entry which is preliminary data.</text>
</comment>
<dbReference type="Gene3D" id="3.40.50.2000">
    <property type="entry name" value="Glycogen Phosphorylase B"/>
    <property type="match status" value="2"/>
</dbReference>
<organism evidence="1 2">
    <name type="scientific">Vagococcus bubulae</name>
    <dbReference type="NCBI Taxonomy" id="1977868"/>
    <lineage>
        <taxon>Bacteria</taxon>
        <taxon>Bacillati</taxon>
        <taxon>Bacillota</taxon>
        <taxon>Bacilli</taxon>
        <taxon>Lactobacillales</taxon>
        <taxon>Enterococcaceae</taxon>
        <taxon>Vagococcus</taxon>
    </lineage>
</organism>
<dbReference type="Proteomes" id="UP000288490">
    <property type="component" value="Unassembled WGS sequence"/>
</dbReference>
<evidence type="ECO:0000313" key="2">
    <source>
        <dbReference type="Proteomes" id="UP000288490"/>
    </source>
</evidence>
<dbReference type="SUPFAM" id="SSF53756">
    <property type="entry name" value="UDP-Glycosyltransferase/glycogen phosphorylase"/>
    <property type="match status" value="1"/>
</dbReference>
<gene>
    <name evidence="1" type="ORF">CBF36_04445</name>
</gene>
<dbReference type="AlphaFoldDB" id="A0A429ZM57"/>
<accession>A0A429ZM57</accession>
<dbReference type="RefSeq" id="WP_125956984.1">
    <property type="nucleotide sequence ID" value="NZ_JAQEJV010000006.1"/>
</dbReference>
<name>A0A429ZM57_9ENTE</name>
<protein>
    <recommendedName>
        <fullName evidence="3">Glycosyl transferase family 1 domain-containing protein</fullName>
    </recommendedName>
</protein>
<proteinExistence type="predicted"/>
<dbReference type="EMBL" id="NGJT01000006">
    <property type="protein sequence ID" value="RST94784.1"/>
    <property type="molecule type" value="Genomic_DNA"/>
</dbReference>
<dbReference type="PANTHER" id="PTHR12526:SF630">
    <property type="entry name" value="GLYCOSYLTRANSFERASE"/>
    <property type="match status" value="1"/>
</dbReference>
<evidence type="ECO:0008006" key="3">
    <source>
        <dbReference type="Google" id="ProtNLM"/>
    </source>
</evidence>
<dbReference type="OrthoDB" id="9811902at2"/>